<accession>A0ACD5YIE9</accession>
<keyword evidence="2" id="KW-1185">Reference proteome</keyword>
<protein>
    <submittedName>
        <fullName evidence="1">Uncharacterized protein</fullName>
    </submittedName>
</protein>
<name>A0ACD5YIE9_AVESA</name>
<reference evidence="1" key="2">
    <citation type="submission" date="2025-09" db="UniProtKB">
        <authorList>
            <consortium name="EnsemblPlants"/>
        </authorList>
    </citation>
    <scope>IDENTIFICATION</scope>
</reference>
<proteinExistence type="predicted"/>
<dbReference type="Proteomes" id="UP001732700">
    <property type="component" value="Chromosome 5D"/>
</dbReference>
<evidence type="ECO:0000313" key="1">
    <source>
        <dbReference type="EnsemblPlants" id="AVESA.00010b.r2.5DG0984640.1.CDS.1"/>
    </source>
</evidence>
<organism evidence="1 2">
    <name type="scientific">Avena sativa</name>
    <name type="common">Oat</name>
    <dbReference type="NCBI Taxonomy" id="4498"/>
    <lineage>
        <taxon>Eukaryota</taxon>
        <taxon>Viridiplantae</taxon>
        <taxon>Streptophyta</taxon>
        <taxon>Embryophyta</taxon>
        <taxon>Tracheophyta</taxon>
        <taxon>Spermatophyta</taxon>
        <taxon>Magnoliopsida</taxon>
        <taxon>Liliopsida</taxon>
        <taxon>Poales</taxon>
        <taxon>Poaceae</taxon>
        <taxon>BOP clade</taxon>
        <taxon>Pooideae</taxon>
        <taxon>Poodae</taxon>
        <taxon>Poeae</taxon>
        <taxon>Poeae Chloroplast Group 1 (Aveneae type)</taxon>
        <taxon>Aveninae</taxon>
        <taxon>Avena</taxon>
    </lineage>
</organism>
<evidence type="ECO:0000313" key="2">
    <source>
        <dbReference type="Proteomes" id="UP001732700"/>
    </source>
</evidence>
<dbReference type="EnsemblPlants" id="AVESA.00010b.r2.5DG0984640.1">
    <property type="protein sequence ID" value="AVESA.00010b.r2.5DG0984640.1.CDS.1"/>
    <property type="gene ID" value="AVESA.00010b.r2.5DG0984640"/>
</dbReference>
<reference evidence="1" key="1">
    <citation type="submission" date="2021-05" db="EMBL/GenBank/DDBJ databases">
        <authorList>
            <person name="Scholz U."/>
            <person name="Mascher M."/>
            <person name="Fiebig A."/>
        </authorList>
    </citation>
    <scope>NUCLEOTIDE SEQUENCE [LARGE SCALE GENOMIC DNA]</scope>
</reference>
<sequence length="192" mass="20960">MLVANLPDISHIILDLLAQGHPTLNLNFLFTFLWCLWKSRNDNRFNRKAGLPQQVVIQSFALINNLEASSLVPDSKRISSPANLGLSVPSDFHFTGPKLYADASWKLRPPLNLATAGLGVYFAESTELGRTDVFILASIGGVESALQAEAHAMLLATHFASALKLKEPVFFTDCLNFAKSAVAPGVKDHEML</sequence>